<proteinExistence type="predicted"/>
<dbReference type="GO" id="GO:0016779">
    <property type="term" value="F:nucleotidyltransferase activity"/>
    <property type="evidence" value="ECO:0007669"/>
    <property type="project" value="UniProtKB-KW"/>
</dbReference>
<dbReference type="InterPro" id="IPR036265">
    <property type="entry name" value="HIT-like_sf"/>
</dbReference>
<feature type="region of interest" description="Disordered" evidence="4">
    <location>
        <begin position="1"/>
        <end position="58"/>
    </location>
</feature>
<keyword evidence="3" id="KW-0119">Carbohydrate metabolism</keyword>
<name>A0ABY1QIW1_9BACT</name>
<evidence type="ECO:0000256" key="4">
    <source>
        <dbReference type="SAM" id="MobiDB-lite"/>
    </source>
</evidence>
<dbReference type="RefSeq" id="WP_283434547.1">
    <property type="nucleotide sequence ID" value="NZ_FXUG01000015.1"/>
</dbReference>
<evidence type="ECO:0000313" key="6">
    <source>
        <dbReference type="EMBL" id="SMP72202.1"/>
    </source>
</evidence>
<dbReference type="InterPro" id="IPR053177">
    <property type="entry name" value="ADP-glucose_phosphorylase"/>
</dbReference>
<dbReference type="InterPro" id="IPR005849">
    <property type="entry name" value="GalP_Utransf_N"/>
</dbReference>
<keyword evidence="1" id="KW-0808">Transferase</keyword>
<feature type="region of interest" description="Disordered" evidence="4">
    <location>
        <begin position="72"/>
        <end position="187"/>
    </location>
</feature>
<dbReference type="Proteomes" id="UP001158067">
    <property type="component" value="Unassembled WGS sequence"/>
</dbReference>
<accession>A0ABY1QIW1</accession>
<keyword evidence="7" id="KW-1185">Reference proteome</keyword>
<feature type="region of interest" description="Disordered" evidence="4">
    <location>
        <begin position="272"/>
        <end position="308"/>
    </location>
</feature>
<dbReference type="PANTHER" id="PTHR42763:SF1">
    <property type="entry name" value="UDP-GLUCOSE--HEXOSE-1-PHOSPHATE URIDYLYLTRANSFERASE"/>
    <property type="match status" value="1"/>
</dbReference>
<evidence type="ECO:0000256" key="2">
    <source>
        <dbReference type="ARBA" id="ARBA00022695"/>
    </source>
</evidence>
<dbReference type="PANTHER" id="PTHR42763">
    <property type="entry name" value="ADP-GLUCOSE PHOSPHORYLASE"/>
    <property type="match status" value="1"/>
</dbReference>
<keyword evidence="2 6" id="KW-0548">Nucleotidyltransferase</keyword>
<dbReference type="EMBL" id="FXUG01000015">
    <property type="protein sequence ID" value="SMP72202.1"/>
    <property type="molecule type" value="Genomic_DNA"/>
</dbReference>
<feature type="compositionally biased region" description="Basic and acidic residues" evidence="4">
    <location>
        <begin position="1"/>
        <end position="10"/>
    </location>
</feature>
<comment type="caution">
    <text evidence="6">The sequence shown here is derived from an EMBL/GenBank/DDBJ whole genome shotgun (WGS) entry which is preliminary data.</text>
</comment>
<evidence type="ECO:0000259" key="5">
    <source>
        <dbReference type="Pfam" id="PF01087"/>
    </source>
</evidence>
<feature type="compositionally biased region" description="Polar residues" evidence="4">
    <location>
        <begin position="136"/>
        <end position="147"/>
    </location>
</feature>
<dbReference type="Gene3D" id="3.30.428.10">
    <property type="entry name" value="HIT-like"/>
    <property type="match status" value="2"/>
</dbReference>
<evidence type="ECO:0000313" key="7">
    <source>
        <dbReference type="Proteomes" id="UP001158067"/>
    </source>
</evidence>
<feature type="compositionally biased region" description="Basic and acidic residues" evidence="4">
    <location>
        <begin position="159"/>
        <end position="170"/>
    </location>
</feature>
<dbReference type="Pfam" id="PF01087">
    <property type="entry name" value="GalP_UDP_transf"/>
    <property type="match status" value="1"/>
</dbReference>
<reference evidence="6 7" key="1">
    <citation type="submission" date="2017-05" db="EMBL/GenBank/DDBJ databases">
        <authorList>
            <person name="Varghese N."/>
            <person name="Submissions S."/>
        </authorList>
    </citation>
    <scope>NUCLEOTIDE SEQUENCE [LARGE SCALE GENOMIC DNA]</scope>
    <source>
        <strain evidence="6 7">DSM 25457</strain>
    </source>
</reference>
<evidence type="ECO:0000256" key="3">
    <source>
        <dbReference type="ARBA" id="ARBA00023277"/>
    </source>
</evidence>
<evidence type="ECO:0000256" key="1">
    <source>
        <dbReference type="ARBA" id="ARBA00022679"/>
    </source>
</evidence>
<gene>
    <name evidence="6" type="ORF">SAMN06265222_1159</name>
</gene>
<feature type="compositionally biased region" description="Polar residues" evidence="4">
    <location>
        <begin position="93"/>
        <end position="109"/>
    </location>
</feature>
<dbReference type="SUPFAM" id="SSF54197">
    <property type="entry name" value="HIT-like"/>
    <property type="match status" value="2"/>
</dbReference>
<feature type="domain" description="Galactose-1-phosphate uridyl transferase N-terminal" evidence="5">
    <location>
        <begin position="184"/>
        <end position="381"/>
    </location>
</feature>
<organism evidence="6 7">
    <name type="scientific">Neorhodopirellula lusitana</name>
    <dbReference type="NCBI Taxonomy" id="445327"/>
    <lineage>
        <taxon>Bacteria</taxon>
        <taxon>Pseudomonadati</taxon>
        <taxon>Planctomycetota</taxon>
        <taxon>Planctomycetia</taxon>
        <taxon>Pirellulales</taxon>
        <taxon>Pirellulaceae</taxon>
        <taxon>Neorhodopirellula</taxon>
    </lineage>
</organism>
<sequence>MPISRVELRTGRGRRRRDSRLLRANPVAYDRAVEDAETLSASVDETGGEVPRRRSDEDVRIQVDLTRALANGIDLPRKPADEAMASPSAKHTVGSNPAATGSEPATQPKTGEAETAESKVASDRPLTNRVDPGNRVDSNLKTPTTQERNLESAIVETALEPKRVSDKTSQDEPADEIPSAGESRQDLITGEWTLFATTRSQRPNQFADAGKPTAKAVDCPFCAGEEHRTPDPVWVARLDENLVSDTTECSTDNPEWAVRVVPNLFPAVSDKPGRISSADCDGRGGFSGSGKSPKSRKNLFPNEPATGGHEVIIEAPRHTESLGELNTAEVSLVFAAYAQRIRYWQNVPGIQHVSVFKNVGRDAGASLQHSHSQLIATNRVPAVVQQVTRRLQAHYARTGSCLQCDLIRGEIEEKSRIVSQTDSFVAYCPYASRFPLQVRITSKEHLACFGEMRSMHLAEVSRLVLRVVRWLEALRPGTAYNMLLHTCPVYFQGARDSQHWALDVFPRMSRLAGFELATGAMINPIFPETAAKAYREQARLCDPRYVLR</sequence>
<protein>
    <submittedName>
        <fullName evidence="6">UDPglucose--hexose-1-phosphate uridylyltransferase</fullName>
    </submittedName>
</protein>